<accession>A0A951PNW4</accession>
<reference evidence="1" key="1">
    <citation type="submission" date="2021-05" db="EMBL/GenBank/DDBJ databases">
        <authorList>
            <person name="Pietrasiak N."/>
            <person name="Ward R."/>
            <person name="Stajich J.E."/>
            <person name="Kurbessoian T."/>
        </authorList>
    </citation>
    <scope>NUCLEOTIDE SEQUENCE</scope>
    <source>
        <strain evidence="1">CPER-KK1</strain>
    </source>
</reference>
<dbReference type="EMBL" id="JAHHIF010000026">
    <property type="protein sequence ID" value="MBW4546527.1"/>
    <property type="molecule type" value="Genomic_DNA"/>
</dbReference>
<comment type="caution">
    <text evidence="1">The sequence shown here is derived from an EMBL/GenBank/DDBJ whole genome shotgun (WGS) entry which is preliminary data.</text>
</comment>
<organism evidence="1 2">
    <name type="scientific">Symplocastrum torsivum CPER-KK1</name>
    <dbReference type="NCBI Taxonomy" id="450513"/>
    <lineage>
        <taxon>Bacteria</taxon>
        <taxon>Bacillati</taxon>
        <taxon>Cyanobacteriota</taxon>
        <taxon>Cyanophyceae</taxon>
        <taxon>Oscillatoriophycideae</taxon>
        <taxon>Oscillatoriales</taxon>
        <taxon>Microcoleaceae</taxon>
        <taxon>Symplocastrum</taxon>
    </lineage>
</organism>
<protein>
    <submittedName>
        <fullName evidence="1">Uncharacterized protein</fullName>
    </submittedName>
</protein>
<sequence length="52" mass="5905">MYNSIHSSTAFLAIAKRVKRSADRIQINLAPKQVMAEILDLYNFGCSEFRSV</sequence>
<name>A0A951PNW4_9CYAN</name>
<reference evidence="1" key="2">
    <citation type="journal article" date="2022" name="Microbiol. Resour. Announc.">
        <title>Metagenome Sequencing to Explore Phylogenomics of Terrestrial Cyanobacteria.</title>
        <authorList>
            <person name="Ward R.D."/>
            <person name="Stajich J.E."/>
            <person name="Johansen J.R."/>
            <person name="Huntemann M."/>
            <person name="Clum A."/>
            <person name="Foster B."/>
            <person name="Foster B."/>
            <person name="Roux S."/>
            <person name="Palaniappan K."/>
            <person name="Varghese N."/>
            <person name="Mukherjee S."/>
            <person name="Reddy T.B.K."/>
            <person name="Daum C."/>
            <person name="Copeland A."/>
            <person name="Chen I.A."/>
            <person name="Ivanova N.N."/>
            <person name="Kyrpides N.C."/>
            <person name="Shapiro N."/>
            <person name="Eloe-Fadrosh E.A."/>
            <person name="Pietrasiak N."/>
        </authorList>
    </citation>
    <scope>NUCLEOTIDE SEQUENCE</scope>
    <source>
        <strain evidence="1">CPER-KK1</strain>
    </source>
</reference>
<evidence type="ECO:0000313" key="2">
    <source>
        <dbReference type="Proteomes" id="UP000753908"/>
    </source>
</evidence>
<dbReference type="AlphaFoldDB" id="A0A951PNW4"/>
<dbReference type="Proteomes" id="UP000753908">
    <property type="component" value="Unassembled WGS sequence"/>
</dbReference>
<gene>
    <name evidence="1" type="ORF">KME25_19075</name>
</gene>
<proteinExistence type="predicted"/>
<evidence type="ECO:0000313" key="1">
    <source>
        <dbReference type="EMBL" id="MBW4546527.1"/>
    </source>
</evidence>